<evidence type="ECO:0000313" key="3">
    <source>
        <dbReference type="Proteomes" id="UP001054252"/>
    </source>
</evidence>
<dbReference type="AlphaFoldDB" id="A0AAV5J6G0"/>
<comment type="caution">
    <text evidence="2">The sequence shown here is derived from an EMBL/GenBank/DDBJ whole genome shotgun (WGS) entry which is preliminary data.</text>
</comment>
<organism evidence="2 3">
    <name type="scientific">Rubroshorea leprosula</name>
    <dbReference type="NCBI Taxonomy" id="152421"/>
    <lineage>
        <taxon>Eukaryota</taxon>
        <taxon>Viridiplantae</taxon>
        <taxon>Streptophyta</taxon>
        <taxon>Embryophyta</taxon>
        <taxon>Tracheophyta</taxon>
        <taxon>Spermatophyta</taxon>
        <taxon>Magnoliopsida</taxon>
        <taxon>eudicotyledons</taxon>
        <taxon>Gunneridae</taxon>
        <taxon>Pentapetalae</taxon>
        <taxon>rosids</taxon>
        <taxon>malvids</taxon>
        <taxon>Malvales</taxon>
        <taxon>Dipterocarpaceae</taxon>
        <taxon>Rubroshorea</taxon>
    </lineage>
</organism>
<accession>A0AAV5J6G0</accession>
<evidence type="ECO:0000256" key="1">
    <source>
        <dbReference type="SAM" id="MobiDB-lite"/>
    </source>
</evidence>
<dbReference type="Proteomes" id="UP001054252">
    <property type="component" value="Unassembled WGS sequence"/>
</dbReference>
<gene>
    <name evidence="2" type="ORF">SLEP1_g17571</name>
</gene>
<evidence type="ECO:0000313" key="2">
    <source>
        <dbReference type="EMBL" id="GKV05573.1"/>
    </source>
</evidence>
<protein>
    <submittedName>
        <fullName evidence="2">Uncharacterized protein</fullName>
    </submittedName>
</protein>
<feature type="region of interest" description="Disordered" evidence="1">
    <location>
        <begin position="33"/>
        <end position="62"/>
    </location>
</feature>
<name>A0AAV5J6G0_9ROSI</name>
<proteinExistence type="predicted"/>
<keyword evidence="3" id="KW-1185">Reference proteome</keyword>
<reference evidence="2 3" key="1">
    <citation type="journal article" date="2021" name="Commun. Biol.">
        <title>The genome of Shorea leprosula (Dipterocarpaceae) highlights the ecological relevance of drought in aseasonal tropical rainforests.</title>
        <authorList>
            <person name="Ng K.K.S."/>
            <person name="Kobayashi M.J."/>
            <person name="Fawcett J.A."/>
            <person name="Hatakeyama M."/>
            <person name="Paape T."/>
            <person name="Ng C.H."/>
            <person name="Ang C.C."/>
            <person name="Tnah L.H."/>
            <person name="Lee C.T."/>
            <person name="Nishiyama T."/>
            <person name="Sese J."/>
            <person name="O'Brien M.J."/>
            <person name="Copetti D."/>
            <person name="Mohd Noor M.I."/>
            <person name="Ong R.C."/>
            <person name="Putra M."/>
            <person name="Sireger I.Z."/>
            <person name="Indrioko S."/>
            <person name="Kosugi Y."/>
            <person name="Izuno A."/>
            <person name="Isagi Y."/>
            <person name="Lee S.L."/>
            <person name="Shimizu K.K."/>
        </authorList>
    </citation>
    <scope>NUCLEOTIDE SEQUENCE [LARGE SCALE GENOMIC DNA]</scope>
    <source>
        <strain evidence="2">214</strain>
    </source>
</reference>
<dbReference type="EMBL" id="BPVZ01000024">
    <property type="protein sequence ID" value="GKV05573.1"/>
    <property type="molecule type" value="Genomic_DNA"/>
</dbReference>
<sequence>MRRTGCRGAVKQLAGAGCMIWLQRRAQSQLQRKGAESVVASRGRRGAGLGATSRGHRGVQNRAATSKGCRIGAEQGCAELRDQCSK</sequence>